<dbReference type="InterPro" id="IPR011990">
    <property type="entry name" value="TPR-like_helical_dom_sf"/>
</dbReference>
<dbReference type="EMBL" id="JBHZQA010000001">
    <property type="protein sequence ID" value="MFE3846518.1"/>
    <property type="molecule type" value="Genomic_DNA"/>
</dbReference>
<dbReference type="Pfam" id="PF13181">
    <property type="entry name" value="TPR_8"/>
    <property type="match status" value="2"/>
</dbReference>
<keyword evidence="5" id="KW-1185">Reference proteome</keyword>
<keyword evidence="1" id="KW-0677">Repeat</keyword>
<dbReference type="Gene3D" id="1.25.40.10">
    <property type="entry name" value="Tetratricopeptide repeat domain"/>
    <property type="match status" value="2"/>
</dbReference>
<evidence type="ECO:0000256" key="3">
    <source>
        <dbReference type="PROSITE-ProRule" id="PRU00339"/>
    </source>
</evidence>
<name>A0ABW6HII9_9FLAO</name>
<sequence length="323" mass="37142">MKQLFTFLACAIFTTSFGQTADEYLKSGIEKHNSKDYEGAIKEYSKAIKADKDLKVGYYNRGVCELGLKDFKSAKKDFDKTIDLDPTFIKAFYSRASVYVSQEKYKEALPDLDKTIEIDQKFPNALTLRGQIRAQIGNKNGACSDFNKAKEIGDKQADRYLSQFCGNEQQDGESLSLHWPESENWKIGSNQENDEMTMLELIPSNETFDNWTEIGTMISIKGAKNIPMDKAMAMQFERLKESSPKAKLTFIEKDESVEYPWIIFTIESPKSKDYKNPESQLWYITQGKTSLYINFRAVKESTVPANLKDKWINFFKTTKIIYQ</sequence>
<comment type="caution">
    <text evidence="4">The sequence shown here is derived from an EMBL/GenBank/DDBJ whole genome shotgun (WGS) entry which is preliminary data.</text>
</comment>
<evidence type="ECO:0000256" key="2">
    <source>
        <dbReference type="ARBA" id="ARBA00022803"/>
    </source>
</evidence>
<accession>A0ABW6HII9</accession>
<dbReference type="InterPro" id="IPR019734">
    <property type="entry name" value="TPR_rpt"/>
</dbReference>
<keyword evidence="2 3" id="KW-0802">TPR repeat</keyword>
<dbReference type="SUPFAM" id="SSF48452">
    <property type="entry name" value="TPR-like"/>
    <property type="match status" value="1"/>
</dbReference>
<proteinExistence type="predicted"/>
<feature type="repeat" description="TPR" evidence="3">
    <location>
        <begin position="89"/>
        <end position="122"/>
    </location>
</feature>
<reference evidence="4 5" key="1">
    <citation type="submission" date="2024-06" db="EMBL/GenBank/DDBJ databases">
        <title>Flavobacterium spp. isolated from glacier.</title>
        <authorList>
            <person name="Han D."/>
        </authorList>
    </citation>
    <scope>NUCLEOTIDE SEQUENCE [LARGE SCALE GENOMIC DNA]</scope>
    <source>
        <strain evidence="4 5">LB3P45</strain>
    </source>
</reference>
<gene>
    <name evidence="4" type="ORF">ACFX5D_00855</name>
</gene>
<dbReference type="InterPro" id="IPR050498">
    <property type="entry name" value="Ycf3"/>
</dbReference>
<dbReference type="Proteomes" id="UP001600039">
    <property type="component" value="Unassembled WGS sequence"/>
</dbReference>
<evidence type="ECO:0000313" key="4">
    <source>
        <dbReference type="EMBL" id="MFE3846518.1"/>
    </source>
</evidence>
<evidence type="ECO:0000256" key="1">
    <source>
        <dbReference type="ARBA" id="ARBA00022737"/>
    </source>
</evidence>
<dbReference type="PANTHER" id="PTHR44858:SF1">
    <property type="entry name" value="UDP-N-ACETYLGLUCOSAMINE--PEPTIDE N-ACETYLGLUCOSAMINYLTRANSFERASE SPINDLY-RELATED"/>
    <property type="match status" value="1"/>
</dbReference>
<dbReference type="PANTHER" id="PTHR44858">
    <property type="entry name" value="TETRATRICOPEPTIDE REPEAT PROTEIN 6"/>
    <property type="match status" value="1"/>
</dbReference>
<dbReference type="PROSITE" id="PS50005">
    <property type="entry name" value="TPR"/>
    <property type="match status" value="3"/>
</dbReference>
<feature type="repeat" description="TPR" evidence="3">
    <location>
        <begin position="55"/>
        <end position="88"/>
    </location>
</feature>
<feature type="repeat" description="TPR" evidence="3">
    <location>
        <begin position="21"/>
        <end position="54"/>
    </location>
</feature>
<protein>
    <submittedName>
        <fullName evidence="4">Tetratricopeptide repeat protein</fullName>
    </submittedName>
</protein>
<organism evidence="4 5">
    <name type="scientific">Flavobacterium fructosi</name>
    <dbReference type="NCBI Taxonomy" id="3230416"/>
    <lineage>
        <taxon>Bacteria</taxon>
        <taxon>Pseudomonadati</taxon>
        <taxon>Bacteroidota</taxon>
        <taxon>Flavobacteriia</taxon>
        <taxon>Flavobacteriales</taxon>
        <taxon>Flavobacteriaceae</taxon>
        <taxon>Flavobacterium</taxon>
    </lineage>
</organism>
<dbReference type="SMART" id="SM00028">
    <property type="entry name" value="TPR"/>
    <property type="match status" value="4"/>
</dbReference>
<dbReference type="RefSeq" id="WP_379856392.1">
    <property type="nucleotide sequence ID" value="NZ_JBHZQA010000001.1"/>
</dbReference>
<evidence type="ECO:0000313" key="5">
    <source>
        <dbReference type="Proteomes" id="UP001600039"/>
    </source>
</evidence>